<keyword evidence="2" id="KW-0493">Microtubule</keyword>
<comment type="caution">
    <text evidence="11">The sequence shown here is derived from an EMBL/GenBank/DDBJ whole genome shotgun (WGS) entry which is preliminary data.</text>
</comment>
<dbReference type="SUPFAM" id="SSF52540">
    <property type="entry name" value="P-loop containing nucleoside triphosphate hydrolases"/>
    <property type="match status" value="1"/>
</dbReference>
<dbReference type="EMBL" id="JAPFFM010000020">
    <property type="protein sequence ID" value="KAJ6682187.1"/>
    <property type="molecule type" value="Genomic_DNA"/>
</dbReference>
<dbReference type="PANTHER" id="PTHR47968:SF55">
    <property type="entry name" value="KINESIN-LIKE PROTEIN KIN-7H"/>
    <property type="match status" value="1"/>
</dbReference>
<dbReference type="Pfam" id="PF11995">
    <property type="entry name" value="DUF3490"/>
    <property type="match status" value="1"/>
</dbReference>
<proteinExistence type="inferred from homology"/>
<organism evidence="11 12">
    <name type="scientific">Salix koriyanagi</name>
    <dbReference type="NCBI Taxonomy" id="2511006"/>
    <lineage>
        <taxon>Eukaryota</taxon>
        <taxon>Viridiplantae</taxon>
        <taxon>Streptophyta</taxon>
        <taxon>Embryophyta</taxon>
        <taxon>Tracheophyta</taxon>
        <taxon>Spermatophyta</taxon>
        <taxon>Magnoliopsida</taxon>
        <taxon>eudicotyledons</taxon>
        <taxon>Gunneridae</taxon>
        <taxon>Pentapetalae</taxon>
        <taxon>rosids</taxon>
        <taxon>fabids</taxon>
        <taxon>Malpighiales</taxon>
        <taxon>Salicaceae</taxon>
        <taxon>Saliceae</taxon>
        <taxon>Salix</taxon>
    </lineage>
</organism>
<dbReference type="GO" id="GO:0005874">
    <property type="term" value="C:microtubule"/>
    <property type="evidence" value="ECO:0007669"/>
    <property type="project" value="UniProtKB-KW"/>
</dbReference>
<comment type="similarity">
    <text evidence="1">Belongs to the TRAFAC class myosin-kinesin ATPase superfamily. Kinesin family. KIN-7 subfamily.</text>
</comment>
<dbReference type="PROSITE" id="PS00411">
    <property type="entry name" value="KINESIN_MOTOR_1"/>
    <property type="match status" value="1"/>
</dbReference>
<dbReference type="AlphaFoldDB" id="A0A9Q0SLV4"/>
<keyword evidence="5 8" id="KW-0175">Coiled coil</keyword>
<feature type="coiled-coil region" evidence="8">
    <location>
        <begin position="356"/>
        <end position="427"/>
    </location>
</feature>
<evidence type="ECO:0000256" key="1">
    <source>
        <dbReference type="ARBA" id="ARBA00007310"/>
    </source>
</evidence>
<dbReference type="Pfam" id="PF00225">
    <property type="entry name" value="Kinesin"/>
    <property type="match status" value="1"/>
</dbReference>
<feature type="compositionally biased region" description="Low complexity" evidence="9">
    <location>
        <begin position="556"/>
        <end position="569"/>
    </location>
</feature>
<dbReference type="PANTHER" id="PTHR47968">
    <property type="entry name" value="CENTROMERE PROTEIN E"/>
    <property type="match status" value="1"/>
</dbReference>
<feature type="region of interest" description="Disordered" evidence="9">
    <location>
        <begin position="556"/>
        <end position="589"/>
    </location>
</feature>
<dbReference type="FunFam" id="3.40.850.10:FF:000016">
    <property type="entry name" value="Kinesin-like protein"/>
    <property type="match status" value="1"/>
</dbReference>
<evidence type="ECO:0000256" key="2">
    <source>
        <dbReference type="ARBA" id="ARBA00022701"/>
    </source>
</evidence>
<dbReference type="CDD" id="cd01374">
    <property type="entry name" value="KISc_CENP_E"/>
    <property type="match status" value="1"/>
</dbReference>
<gene>
    <name evidence="11" type="ORF">OIU74_020433</name>
</gene>
<dbReference type="PROSITE" id="PS50067">
    <property type="entry name" value="KINESIN_MOTOR_2"/>
    <property type="match status" value="1"/>
</dbReference>
<reference evidence="11" key="2">
    <citation type="journal article" date="2023" name="Int. J. Mol. Sci.">
        <title>De Novo Assembly and Annotation of 11 Diverse Shrub Willow (Salix) Genomes Reveals Novel Gene Organization in Sex-Linked Regions.</title>
        <authorList>
            <person name="Hyden B."/>
            <person name="Feng K."/>
            <person name="Yates T.B."/>
            <person name="Jawdy S."/>
            <person name="Cereghino C."/>
            <person name="Smart L.B."/>
            <person name="Muchero W."/>
        </authorList>
    </citation>
    <scope>NUCLEOTIDE SEQUENCE</scope>
    <source>
        <tissue evidence="11">Shoot tip</tissue>
    </source>
</reference>
<dbReference type="InterPro" id="IPR027640">
    <property type="entry name" value="Kinesin-like_fam"/>
</dbReference>
<keyword evidence="4 7" id="KW-0067">ATP-binding</keyword>
<dbReference type="InterPro" id="IPR021881">
    <property type="entry name" value="NACK_C"/>
</dbReference>
<dbReference type="Gene3D" id="3.40.850.10">
    <property type="entry name" value="Kinesin motor domain"/>
    <property type="match status" value="1"/>
</dbReference>
<dbReference type="InterPro" id="IPR001752">
    <property type="entry name" value="Kinesin_motor_dom"/>
</dbReference>
<evidence type="ECO:0000313" key="12">
    <source>
        <dbReference type="Proteomes" id="UP001151752"/>
    </source>
</evidence>
<evidence type="ECO:0000256" key="3">
    <source>
        <dbReference type="ARBA" id="ARBA00022741"/>
    </source>
</evidence>
<dbReference type="InterPro" id="IPR019821">
    <property type="entry name" value="Kinesin_motor_CS"/>
</dbReference>
<keyword evidence="3 7" id="KW-0547">Nucleotide-binding</keyword>
<dbReference type="EMBL" id="JAPFFM010000020">
    <property type="protein sequence ID" value="KAJ6682185.1"/>
    <property type="molecule type" value="Genomic_DNA"/>
</dbReference>
<dbReference type="InterPro" id="IPR036961">
    <property type="entry name" value="Kinesin_motor_dom_sf"/>
</dbReference>
<accession>A0A9Q0SLV4</accession>
<dbReference type="GO" id="GO:0005524">
    <property type="term" value="F:ATP binding"/>
    <property type="evidence" value="ECO:0007669"/>
    <property type="project" value="UniProtKB-UniRule"/>
</dbReference>
<dbReference type="GO" id="GO:0008017">
    <property type="term" value="F:microtubule binding"/>
    <property type="evidence" value="ECO:0007669"/>
    <property type="project" value="InterPro"/>
</dbReference>
<feature type="domain" description="Kinesin motor" evidence="10">
    <location>
        <begin position="23"/>
        <end position="347"/>
    </location>
</feature>
<evidence type="ECO:0000256" key="8">
    <source>
        <dbReference type="SAM" id="Coils"/>
    </source>
</evidence>
<keyword evidence="6 7" id="KW-0505">Motor protein</keyword>
<evidence type="ECO:0000256" key="5">
    <source>
        <dbReference type="ARBA" id="ARBA00023054"/>
    </source>
</evidence>
<dbReference type="EMBL" id="JAPFFM010000020">
    <property type="protein sequence ID" value="KAJ6682186.1"/>
    <property type="molecule type" value="Genomic_DNA"/>
</dbReference>
<evidence type="ECO:0000259" key="10">
    <source>
        <dbReference type="PROSITE" id="PS50067"/>
    </source>
</evidence>
<dbReference type="SMART" id="SM00129">
    <property type="entry name" value="KISc"/>
    <property type="match status" value="1"/>
</dbReference>
<evidence type="ECO:0000256" key="9">
    <source>
        <dbReference type="SAM" id="MobiDB-lite"/>
    </source>
</evidence>
<feature type="binding site" evidence="7">
    <location>
        <begin position="111"/>
        <end position="118"/>
    </location>
    <ligand>
        <name>ATP</name>
        <dbReference type="ChEBI" id="CHEBI:30616"/>
    </ligand>
</feature>
<dbReference type="InterPro" id="IPR027417">
    <property type="entry name" value="P-loop_NTPase"/>
</dbReference>
<dbReference type="GO" id="GO:0003777">
    <property type="term" value="F:microtubule motor activity"/>
    <property type="evidence" value="ECO:0007669"/>
    <property type="project" value="InterPro"/>
</dbReference>
<protein>
    <submittedName>
        <fullName evidence="11">KINESIN-LIKE PROTEIN KIN-7H</fullName>
    </submittedName>
</protein>
<evidence type="ECO:0000256" key="6">
    <source>
        <dbReference type="ARBA" id="ARBA00023175"/>
    </source>
</evidence>
<sequence length="1187" mass="131463">MGEMGAADVDGPMQALSGDGEEKILVSVRLRPLNEKEIARNDVSDWESINGDTVIYRNNLSVSERSMYPTAYTFDRVFGPDCSTKQVYGEGAKEVALSVVSGINSSVFAYGQTSSGKTYTMGGITEYSIADIYDYVEKHKEREFTLKFSAMEIYNESVRDLLSTDTTPLRLLDDPERGTVVERLTEESIRDWNHFKELLSVCEAQRQIGETSLNEASSRSHQILRVTVESSTQEFLGHYKSSTLAATVNFVDLAGSERASQSLSAGMRLKEGCHINRSLLTLGTVIRKLSKGKNGHIPFRDSKLTRILQSSLGGNARTAIICTMSPARSHVEQSRNTLLFASCAKEVTTNAQVNVVVSDKTLVKQLQRELARLENELKNTRPDAVTSDSTAVLREKDLQIEKLMNEVAELTQRLELAQSQIENLLKASEGSGSSTVWADPDHHYPKLRVRNSFRSDNSVSYSLISEDPPSLDLGARSFDASQCSDEQSSRSSEASFIHLPVFEENFLSESFSTLHSISTTNSVGNDLHEKKDADGQTNQNFDDNWKEVQCIEVEESSVSQYSNSNTSESRPYGFEESNMPSPDIKTDTLGLTKVGNEERANQEVKSPPLKEQKGLNDLQSAFIIPSPEKFSPWLLEAGLSESRSFLVRSRSCRATFMNNSPGFCFKKVEAYESTPLFGFEKDFPGRPEGFQRKRPALKHDPDIERLSGNVSRNSICSSAVNELKEESVGTSPDWRIASVGSSDMGLIYVAEYLEQETTTEDAENIEDDGLDATQHNMYAKNVKDVSLDSMCYNVSAKNVRDVGLDPIQDGVSAKNVKDVGLDPIQDGVSANNVKDVGLDPIQDGVSANNVKDVGLDPFHDGVSEKNVKDVGLDPIQDGVSEKNVKDVGLDPIQDGVSANNVKDVGLDPFQDGVSANNVKDVGLDPFQDGVSANNVKDVGLDPFQDGVSEKNVKDVGLDPIQDGVSAKNVKDVGLDPIQDGVSAKNVKDVGLDPIQDDAESASKWPLEFKNMQSKIIELWHACNVSLVHRTHFFLLFKGDPADSFYLEVEIRRMSLIKEILSRGNRTIVHRQVITSTSSEKALSHERQMLAREMQKRLTREERENLFLKWGIPLSGNNRRLQLVHSLWTKTADMNHVTESAALVAKLVGFTELEQALKEMFGLLNFTPTHPGRRKYSSVWKRSLLSFL</sequence>
<keyword evidence="12" id="KW-1185">Reference proteome</keyword>
<reference evidence="11" key="1">
    <citation type="submission" date="2022-11" db="EMBL/GenBank/DDBJ databases">
        <authorList>
            <person name="Hyden B.L."/>
            <person name="Feng K."/>
            <person name="Yates T."/>
            <person name="Jawdy S."/>
            <person name="Smart L.B."/>
            <person name="Muchero W."/>
        </authorList>
    </citation>
    <scope>NUCLEOTIDE SEQUENCE</scope>
    <source>
        <tissue evidence="11">Shoot tip</tissue>
    </source>
</reference>
<dbReference type="GO" id="GO:0007018">
    <property type="term" value="P:microtubule-based movement"/>
    <property type="evidence" value="ECO:0007669"/>
    <property type="project" value="InterPro"/>
</dbReference>
<dbReference type="Proteomes" id="UP001151752">
    <property type="component" value="Chromosome 5"/>
</dbReference>
<evidence type="ECO:0000256" key="7">
    <source>
        <dbReference type="PROSITE-ProRule" id="PRU00283"/>
    </source>
</evidence>
<dbReference type="PRINTS" id="PR00380">
    <property type="entry name" value="KINESINHEAVY"/>
</dbReference>
<evidence type="ECO:0000313" key="11">
    <source>
        <dbReference type="EMBL" id="KAJ6682187.1"/>
    </source>
</evidence>
<evidence type="ECO:0000256" key="4">
    <source>
        <dbReference type="ARBA" id="ARBA00022840"/>
    </source>
</evidence>
<name>A0A9Q0SLV4_9ROSI</name>